<reference evidence="2 3" key="1">
    <citation type="submission" date="2016-10" db="EMBL/GenBank/DDBJ databases">
        <authorList>
            <person name="Varghese N."/>
            <person name="Submissions S."/>
        </authorList>
    </citation>
    <scope>NUCLEOTIDE SEQUENCE [LARGE SCALE GENOMIC DNA]</scope>
    <source>
        <strain evidence="2 3">LMG 18378</strain>
    </source>
</reference>
<keyword evidence="3" id="KW-1185">Reference proteome</keyword>
<dbReference type="InterPro" id="IPR029032">
    <property type="entry name" value="AhpD-like"/>
</dbReference>
<proteinExistence type="predicted"/>
<dbReference type="SUPFAM" id="SSF69118">
    <property type="entry name" value="AhpD-like"/>
    <property type="match status" value="2"/>
</dbReference>
<protein>
    <submittedName>
        <fullName evidence="2">Uncharacterized conserved protein YurZ, alkylhydroperoxidase/carboxymuconolactone decarboxylase family</fullName>
    </submittedName>
</protein>
<accession>A0AAQ1KNV9</accession>
<comment type="caution">
    <text evidence="2">The sequence shown here is derived from an EMBL/GenBank/DDBJ whole genome shotgun (WGS) entry which is preliminary data.</text>
</comment>
<dbReference type="AlphaFoldDB" id="A0AAQ1KNV9"/>
<dbReference type="Gene3D" id="1.20.1290.10">
    <property type="entry name" value="AhpD-like"/>
    <property type="match status" value="1"/>
</dbReference>
<evidence type="ECO:0000259" key="1">
    <source>
        <dbReference type="Pfam" id="PF02627"/>
    </source>
</evidence>
<sequence>MNPRNIELKDAFVKLQGYWNDDLQRALDTDPGFFEACLRLCFPSPRPPLLEARVRHLVLIAANAAVTHLNERELGVQIKCALDQGATREQVREVLQMASVLGMHGFMLGAPILMRELGGGQAREASAEHRARAEQVRDKFTAGRQYWSELLEDMLQAHPEFFDAYADFSSVPWLTGTLEPKVREFIYVAIDVSTTHLHGEGARIHMANALRHGATVDELVEVMQIVSCLGVQSWTTGLRVLEQVAPSAQD</sequence>
<evidence type="ECO:0000313" key="2">
    <source>
        <dbReference type="EMBL" id="SFD93050.1"/>
    </source>
</evidence>
<feature type="domain" description="Carboxymuconolactone decarboxylase-like" evidence="1">
    <location>
        <begin position="159"/>
        <end position="242"/>
    </location>
</feature>
<dbReference type="GO" id="GO:0051920">
    <property type="term" value="F:peroxiredoxin activity"/>
    <property type="evidence" value="ECO:0007669"/>
    <property type="project" value="InterPro"/>
</dbReference>
<dbReference type="PANTHER" id="PTHR33930">
    <property type="entry name" value="ALKYL HYDROPEROXIDE REDUCTASE AHPD"/>
    <property type="match status" value="1"/>
</dbReference>
<gene>
    <name evidence="2" type="ORF">SAMN05216577_14732</name>
</gene>
<evidence type="ECO:0000313" key="3">
    <source>
        <dbReference type="Proteomes" id="UP000183385"/>
    </source>
</evidence>
<dbReference type="InterPro" id="IPR003779">
    <property type="entry name" value="CMD-like"/>
</dbReference>
<dbReference type="PANTHER" id="PTHR33930:SF2">
    <property type="entry name" value="BLR3452 PROTEIN"/>
    <property type="match status" value="1"/>
</dbReference>
<dbReference type="Proteomes" id="UP000183385">
    <property type="component" value="Unassembled WGS sequence"/>
</dbReference>
<organism evidence="2 3">
    <name type="scientific">Pseudomonas citronellolis</name>
    <dbReference type="NCBI Taxonomy" id="53408"/>
    <lineage>
        <taxon>Bacteria</taxon>
        <taxon>Pseudomonadati</taxon>
        <taxon>Pseudomonadota</taxon>
        <taxon>Gammaproteobacteria</taxon>
        <taxon>Pseudomonadales</taxon>
        <taxon>Pseudomonadaceae</taxon>
        <taxon>Pseudomonas</taxon>
    </lineage>
</organism>
<dbReference type="EMBL" id="FOLS01000047">
    <property type="protein sequence ID" value="SFD93050.1"/>
    <property type="molecule type" value="Genomic_DNA"/>
</dbReference>
<feature type="domain" description="Carboxymuconolactone decarboxylase-like" evidence="1">
    <location>
        <begin position="31"/>
        <end position="100"/>
    </location>
</feature>
<name>A0AAQ1KNV9_9PSED</name>
<dbReference type="Pfam" id="PF02627">
    <property type="entry name" value="CMD"/>
    <property type="match status" value="2"/>
</dbReference>